<reference evidence="2 3" key="1">
    <citation type="submission" date="2020-02" db="EMBL/GenBank/DDBJ databases">
        <title>Genome sequence of the type strain DSM 27180 of Arthrobacter silviterrae.</title>
        <authorList>
            <person name="Gao J."/>
            <person name="Sun J."/>
        </authorList>
    </citation>
    <scope>NUCLEOTIDE SEQUENCE [LARGE SCALE GENOMIC DNA]</scope>
    <source>
        <strain evidence="2 3">DSM 27180</strain>
    </source>
</reference>
<gene>
    <name evidence="2" type="ORF">G6N77_14770</name>
</gene>
<organism evidence="2 3">
    <name type="scientific">Arthrobacter silviterrae</name>
    <dbReference type="NCBI Taxonomy" id="2026658"/>
    <lineage>
        <taxon>Bacteria</taxon>
        <taxon>Bacillati</taxon>
        <taxon>Actinomycetota</taxon>
        <taxon>Actinomycetes</taxon>
        <taxon>Micrococcales</taxon>
        <taxon>Micrococcaceae</taxon>
        <taxon>Arthrobacter</taxon>
    </lineage>
</organism>
<dbReference type="Gene3D" id="3.20.20.370">
    <property type="entry name" value="Glycoside hydrolase/deacetylase"/>
    <property type="match status" value="1"/>
</dbReference>
<dbReference type="PROSITE" id="PS51677">
    <property type="entry name" value="NODB"/>
    <property type="match status" value="1"/>
</dbReference>
<protein>
    <submittedName>
        <fullName evidence="2">Polysaccharide deacetylase</fullName>
    </submittedName>
</protein>
<dbReference type="InterPro" id="IPR037950">
    <property type="entry name" value="PgdA-like"/>
</dbReference>
<dbReference type="Pfam" id="PF01522">
    <property type="entry name" value="Polysacc_deac_1"/>
    <property type="match status" value="1"/>
</dbReference>
<name>A0ABX0DK95_9MICC</name>
<comment type="caution">
    <text evidence="2">The sequence shown here is derived from an EMBL/GenBank/DDBJ whole genome shotgun (WGS) entry which is preliminary data.</text>
</comment>
<dbReference type="PANTHER" id="PTHR47561">
    <property type="entry name" value="POLYSACCHARIDE DEACETYLASE FAMILY PROTEIN (AFU_ORTHOLOGUE AFUA_6G05030)"/>
    <property type="match status" value="1"/>
</dbReference>
<dbReference type="EMBL" id="JAAKZI010000028">
    <property type="protein sequence ID" value="NGN84708.1"/>
    <property type="molecule type" value="Genomic_DNA"/>
</dbReference>
<dbReference type="Proteomes" id="UP000479226">
    <property type="component" value="Unassembled WGS sequence"/>
</dbReference>
<evidence type="ECO:0000313" key="2">
    <source>
        <dbReference type="EMBL" id="NGN84708.1"/>
    </source>
</evidence>
<dbReference type="InterPro" id="IPR002509">
    <property type="entry name" value="NODB_dom"/>
</dbReference>
<dbReference type="PANTHER" id="PTHR47561:SF1">
    <property type="entry name" value="POLYSACCHARIDE DEACETYLASE FAMILY PROTEIN (AFU_ORTHOLOGUE AFUA_6G05030)"/>
    <property type="match status" value="1"/>
</dbReference>
<dbReference type="CDD" id="cd10938">
    <property type="entry name" value="CE4_HpPgdA_like"/>
    <property type="match status" value="1"/>
</dbReference>
<evidence type="ECO:0000313" key="3">
    <source>
        <dbReference type="Proteomes" id="UP000479226"/>
    </source>
</evidence>
<feature type="domain" description="NodB homology" evidence="1">
    <location>
        <begin position="48"/>
        <end position="271"/>
    </location>
</feature>
<sequence>MVSSSSVDLKASTDKPGAGVLQQATLALAFDLDGPTGDAMLSGSIWNKPGYFGLGAYGPHRAVPRILDMLAAHGVKATFFTPAWVVEHWPGLCRRIVAEGHEIGNHGYKHEVFFRLSAEEQRSILNRSQNIFEDTVGVRATGFRAPSGDWHPQTASLLAECGFSYSSSLRNGDVPFRHDGHSLIEIPAKSLFDDYTAFAYHRAPNFPAGLDRVAAYTPVFESWGEEILAAVPEGLTVATIWHPKVIGTPGRALLLEKFIGELVENPGIRFETCDAIARHWSERNPA</sequence>
<dbReference type="SUPFAM" id="SSF88713">
    <property type="entry name" value="Glycoside hydrolase/deacetylase"/>
    <property type="match status" value="1"/>
</dbReference>
<keyword evidence="3" id="KW-1185">Reference proteome</keyword>
<accession>A0ABX0DK95</accession>
<evidence type="ECO:0000259" key="1">
    <source>
        <dbReference type="PROSITE" id="PS51677"/>
    </source>
</evidence>
<proteinExistence type="predicted"/>
<dbReference type="InterPro" id="IPR011330">
    <property type="entry name" value="Glyco_hydro/deAcase_b/a-brl"/>
</dbReference>